<evidence type="ECO:0000313" key="3">
    <source>
        <dbReference type="Proteomes" id="UP000708208"/>
    </source>
</evidence>
<dbReference type="AlphaFoldDB" id="A0A8J2LIM0"/>
<name>A0A8J2LIM0_9HEXA</name>
<feature type="transmembrane region" description="Helical" evidence="1">
    <location>
        <begin position="47"/>
        <end position="72"/>
    </location>
</feature>
<evidence type="ECO:0000256" key="1">
    <source>
        <dbReference type="SAM" id="Phobius"/>
    </source>
</evidence>
<feature type="transmembrane region" description="Helical" evidence="1">
    <location>
        <begin position="92"/>
        <end position="114"/>
    </location>
</feature>
<keyword evidence="1" id="KW-1133">Transmembrane helix</keyword>
<evidence type="ECO:0000313" key="2">
    <source>
        <dbReference type="EMBL" id="CAG7823624.1"/>
    </source>
</evidence>
<accession>A0A8J2LIM0</accession>
<sequence>MYGIFCSFVKPEEIQMIMNVIISRIFTPTMNPLEKFKMGSLLKKRSILEVAIICLPCTYLNMAIGGFTIITGDIEAFYLFYSMFPKGYQNGVTMGLAFIFEVWVWMELLVLSYAG</sequence>
<keyword evidence="3" id="KW-1185">Reference proteome</keyword>
<organism evidence="2 3">
    <name type="scientific">Allacma fusca</name>
    <dbReference type="NCBI Taxonomy" id="39272"/>
    <lineage>
        <taxon>Eukaryota</taxon>
        <taxon>Metazoa</taxon>
        <taxon>Ecdysozoa</taxon>
        <taxon>Arthropoda</taxon>
        <taxon>Hexapoda</taxon>
        <taxon>Collembola</taxon>
        <taxon>Symphypleona</taxon>
        <taxon>Sminthuridae</taxon>
        <taxon>Allacma</taxon>
    </lineage>
</organism>
<reference evidence="2" key="1">
    <citation type="submission" date="2021-06" db="EMBL/GenBank/DDBJ databases">
        <authorList>
            <person name="Hodson N. C."/>
            <person name="Mongue J. A."/>
            <person name="Jaron S. K."/>
        </authorList>
    </citation>
    <scope>NUCLEOTIDE SEQUENCE</scope>
</reference>
<keyword evidence="1" id="KW-0472">Membrane</keyword>
<protein>
    <submittedName>
        <fullName evidence="2">Uncharacterized protein</fullName>
    </submittedName>
</protein>
<dbReference type="Proteomes" id="UP000708208">
    <property type="component" value="Unassembled WGS sequence"/>
</dbReference>
<keyword evidence="1" id="KW-0812">Transmembrane</keyword>
<proteinExistence type="predicted"/>
<comment type="caution">
    <text evidence="2">The sequence shown here is derived from an EMBL/GenBank/DDBJ whole genome shotgun (WGS) entry which is preliminary data.</text>
</comment>
<gene>
    <name evidence="2" type="ORF">AFUS01_LOCUS33828</name>
</gene>
<feature type="non-terminal residue" evidence="2">
    <location>
        <position position="1"/>
    </location>
</feature>
<dbReference type="EMBL" id="CAJVCH010530104">
    <property type="protein sequence ID" value="CAG7823624.1"/>
    <property type="molecule type" value="Genomic_DNA"/>
</dbReference>